<dbReference type="OrthoDB" id="5913811at2759"/>
<organism evidence="1 2">
    <name type="scientific">Trichinella patagoniensis</name>
    <dbReference type="NCBI Taxonomy" id="990121"/>
    <lineage>
        <taxon>Eukaryota</taxon>
        <taxon>Metazoa</taxon>
        <taxon>Ecdysozoa</taxon>
        <taxon>Nematoda</taxon>
        <taxon>Enoplea</taxon>
        <taxon>Dorylaimia</taxon>
        <taxon>Trichinellida</taxon>
        <taxon>Trichinellidae</taxon>
        <taxon>Trichinella</taxon>
    </lineage>
</organism>
<protein>
    <submittedName>
        <fullName evidence="1">Uncharacterized protein</fullName>
    </submittedName>
</protein>
<proteinExistence type="predicted"/>
<dbReference type="Proteomes" id="UP000054783">
    <property type="component" value="Unassembled WGS sequence"/>
</dbReference>
<evidence type="ECO:0000313" key="2">
    <source>
        <dbReference type="Proteomes" id="UP000054783"/>
    </source>
</evidence>
<gene>
    <name evidence="1" type="ORF">T12_8779</name>
</gene>
<comment type="caution">
    <text evidence="1">The sequence shown here is derived from an EMBL/GenBank/DDBJ whole genome shotgun (WGS) entry which is preliminary data.</text>
</comment>
<sequence length="73" mass="8291">MFADGNTEARARAVLLKAASKMPRPLFIPAVNVMALDLHLVSLLFRTPFNVQQEMSQLLLRCTYSRHCCQLDK</sequence>
<dbReference type="AlphaFoldDB" id="A0A0V1A796"/>
<accession>A0A0V1A796</accession>
<dbReference type="EMBL" id="JYDQ01000025">
    <property type="protein sequence ID" value="KRY20484.1"/>
    <property type="molecule type" value="Genomic_DNA"/>
</dbReference>
<reference evidence="1 2" key="1">
    <citation type="submission" date="2015-01" db="EMBL/GenBank/DDBJ databases">
        <title>Evolution of Trichinella species and genotypes.</title>
        <authorList>
            <person name="Korhonen P.K."/>
            <person name="Edoardo P."/>
            <person name="Giuseppe L.R."/>
            <person name="Gasser R.B."/>
        </authorList>
    </citation>
    <scope>NUCLEOTIDE SEQUENCE [LARGE SCALE GENOMIC DNA]</scope>
    <source>
        <strain evidence="1">ISS2496</strain>
    </source>
</reference>
<name>A0A0V1A796_9BILA</name>
<evidence type="ECO:0000313" key="1">
    <source>
        <dbReference type="EMBL" id="KRY20484.1"/>
    </source>
</evidence>
<keyword evidence="2" id="KW-1185">Reference proteome</keyword>